<keyword evidence="2" id="KW-0694">RNA-binding</keyword>
<evidence type="ECO:0000313" key="7">
    <source>
        <dbReference type="EMBL" id="GGK07244.1"/>
    </source>
</evidence>
<protein>
    <recommendedName>
        <fullName evidence="4">CRISPR-associated endoribonuclease</fullName>
    </recommendedName>
</protein>
<evidence type="ECO:0000313" key="8">
    <source>
        <dbReference type="Proteomes" id="UP000637720"/>
    </source>
</evidence>
<evidence type="ECO:0000256" key="3">
    <source>
        <dbReference type="ARBA" id="ARBA00023118"/>
    </source>
</evidence>
<dbReference type="Gene3D" id="3.30.70.1890">
    <property type="match status" value="1"/>
</dbReference>
<reference evidence="7" key="1">
    <citation type="journal article" date="2014" name="Int. J. Syst. Evol. Microbiol.">
        <title>Complete genome sequence of Corynebacterium casei LMG S-19264T (=DSM 44701T), isolated from a smear-ripened cheese.</title>
        <authorList>
            <consortium name="US DOE Joint Genome Institute (JGI-PGF)"/>
            <person name="Walter F."/>
            <person name="Albersmeier A."/>
            <person name="Kalinowski J."/>
            <person name="Ruckert C."/>
        </authorList>
    </citation>
    <scope>NUCLEOTIDE SEQUENCE</scope>
    <source>
        <strain evidence="7">JCM 14719</strain>
    </source>
</reference>
<dbReference type="GO" id="GO:0016788">
    <property type="term" value="F:hydrolase activity, acting on ester bonds"/>
    <property type="evidence" value="ECO:0007669"/>
    <property type="project" value="InterPro"/>
</dbReference>
<dbReference type="GO" id="GO:0003723">
    <property type="term" value="F:RNA binding"/>
    <property type="evidence" value="ECO:0007669"/>
    <property type="project" value="UniProtKB-KW"/>
</dbReference>
<comment type="similarity">
    <text evidence="1 4">Belongs to the CRISPR-associated protein Cas6/Cse3/CasE family.</text>
</comment>
<comment type="caution">
    <text evidence="7">The sequence shown here is derived from an EMBL/GenBank/DDBJ whole genome shotgun (WGS) entry which is preliminary data.</text>
</comment>
<feature type="active site" description="Proton acceptor" evidence="5">
    <location>
        <position position="29"/>
    </location>
</feature>
<gene>
    <name evidence="7" type="ORF">GCM10007043_21630</name>
</gene>
<reference evidence="7" key="2">
    <citation type="submission" date="2020-09" db="EMBL/GenBank/DDBJ databases">
        <authorList>
            <person name="Sun Q."/>
            <person name="Ohkuma M."/>
        </authorList>
    </citation>
    <scope>NUCLEOTIDE SEQUENCE</scope>
    <source>
        <strain evidence="7">JCM 14719</strain>
    </source>
</reference>
<feature type="active site" description="Proton donor" evidence="5">
    <location>
        <position position="41"/>
    </location>
</feature>
<keyword evidence="8" id="KW-1185">Reference proteome</keyword>
<dbReference type="PANTHER" id="PTHR36984:SF1">
    <property type="entry name" value="CRISPR-ASSOCIATED ENDORIBONUCLEASE CAS6 1"/>
    <property type="match status" value="1"/>
</dbReference>
<dbReference type="NCBIfam" id="TIGR01877">
    <property type="entry name" value="cas_cas6"/>
    <property type="match status" value="1"/>
</dbReference>
<dbReference type="Proteomes" id="UP000637720">
    <property type="component" value="Unassembled WGS sequence"/>
</dbReference>
<accession>A0A8J3BDP4</accession>
<evidence type="ECO:0000256" key="4">
    <source>
        <dbReference type="PIRNR" id="PIRNR005054"/>
    </source>
</evidence>
<organism evidence="7 8">
    <name type="scientific">Calditerricola satsumensis</name>
    <dbReference type="NCBI Taxonomy" id="373054"/>
    <lineage>
        <taxon>Bacteria</taxon>
        <taxon>Bacillati</taxon>
        <taxon>Bacillota</taxon>
        <taxon>Bacilli</taxon>
        <taxon>Bacillales</taxon>
        <taxon>Bacillaceae</taxon>
        <taxon>Calditerricola</taxon>
    </lineage>
</organism>
<evidence type="ECO:0000256" key="1">
    <source>
        <dbReference type="ARBA" id="ARBA00005937"/>
    </source>
</evidence>
<dbReference type="RefSeq" id="WP_054671733.1">
    <property type="nucleotide sequence ID" value="NZ_BMOF01000061.1"/>
</dbReference>
<dbReference type="GO" id="GO:0051607">
    <property type="term" value="P:defense response to virus"/>
    <property type="evidence" value="ECO:0007669"/>
    <property type="project" value="UniProtKB-KW"/>
</dbReference>
<dbReference type="PIRSF" id="PIRSF005054">
    <property type="entry name" value="PF1131"/>
    <property type="match status" value="1"/>
</dbReference>
<dbReference type="InterPro" id="IPR010156">
    <property type="entry name" value="CRISPR-assoc_prot_Cas6"/>
</dbReference>
<dbReference type="PANTHER" id="PTHR36984">
    <property type="entry name" value="CRISPR-ASSOCIATED ENDORIBONUCLEASE CAS6 1"/>
    <property type="match status" value="1"/>
</dbReference>
<dbReference type="EMBL" id="BMOF01000061">
    <property type="protein sequence ID" value="GGK07244.1"/>
    <property type="molecule type" value="Genomic_DNA"/>
</dbReference>
<dbReference type="Pfam" id="PF21350">
    <property type="entry name" value="Cas6_I-A"/>
    <property type="match status" value="1"/>
</dbReference>
<dbReference type="Pfam" id="PF01881">
    <property type="entry name" value="Cas_Cas6_C"/>
    <property type="match status" value="1"/>
</dbReference>
<proteinExistence type="inferred from homology"/>
<name>A0A8J3BDP4_9BACI</name>
<dbReference type="InterPro" id="IPR049435">
    <property type="entry name" value="Cas_Cas6_C"/>
</dbReference>
<sequence>MHLHITLTSPTGALRLPFSYPYWIQSALYRALDARFATKLHDEGFRYGKRAFRLFSFSRLLGAYVLDRDRKEIVFSNPIRLVVASPLEEFLRQLSDLLIKEEGLRLGEQTVFIEEIAYRRVRVDRNPLVVHTLSPITVYSTMTRGDGKRYTYYYAPKEKPFAELIHQNLVKKWTALTGEPYAGPETVVKPVGRTRLHLVTYKGTVVKGWSGRFVLEGDPRLIELGLYAGFGAKNAQGFGLCEPLPDRGESQTC</sequence>
<dbReference type="Gene3D" id="3.30.70.1900">
    <property type="match status" value="1"/>
</dbReference>
<dbReference type="CDD" id="cd21140">
    <property type="entry name" value="Cas6_I-like"/>
    <property type="match status" value="1"/>
</dbReference>
<evidence type="ECO:0000259" key="6">
    <source>
        <dbReference type="Pfam" id="PF01881"/>
    </source>
</evidence>
<feature type="domain" description="CRISPR associated protein Cas6 C-terminal" evidence="6">
    <location>
        <begin position="128"/>
        <end position="242"/>
    </location>
</feature>
<keyword evidence="3" id="KW-0051">Antiviral defense</keyword>
<evidence type="ECO:0000256" key="5">
    <source>
        <dbReference type="PIRSR" id="PIRSR005054-50"/>
    </source>
</evidence>
<comment type="function">
    <text evidence="4">CRISPR (clustered regularly interspaced short palindromic repeat), is an adaptive immune system that provides protection against mobile genetic elements (viruses, transposable elements and conjugative plasmids). CRISPR clusters contain sequences complementary to antecedent mobile elements and target invading nucleic acids. CRISPR clusters are transcribed and processed into CRISPR RNA (crRNA).</text>
</comment>
<dbReference type="AlphaFoldDB" id="A0A8J3BDP4"/>
<evidence type="ECO:0000256" key="2">
    <source>
        <dbReference type="ARBA" id="ARBA00022884"/>
    </source>
</evidence>
<dbReference type="InterPro" id="IPR045747">
    <property type="entry name" value="CRISPR-assoc_prot_Cas6_N_sf"/>
</dbReference>